<dbReference type="Gene3D" id="3.10.150.10">
    <property type="entry name" value="DNA Polymerase III, subunit A, domain 2"/>
    <property type="match status" value="1"/>
</dbReference>
<evidence type="ECO:0000256" key="6">
    <source>
        <dbReference type="ARBA" id="ARBA00022705"/>
    </source>
</evidence>
<dbReference type="EMBL" id="PGTM01000119">
    <property type="protein sequence ID" value="PJF35711.1"/>
    <property type="molecule type" value="Genomic_DNA"/>
</dbReference>
<protein>
    <recommendedName>
        <fullName evidence="9">Beta sliding clamp</fullName>
    </recommendedName>
</protein>
<comment type="caution">
    <text evidence="14">The sequence shown here is derived from an EMBL/GenBank/DDBJ whole genome shotgun (WGS) entry which is preliminary data.</text>
</comment>
<dbReference type="PIRSF" id="PIRSF000804">
    <property type="entry name" value="DNA_pol_III_b"/>
    <property type="match status" value="1"/>
</dbReference>
<comment type="subunit">
    <text evidence="9">Forms a ring-shaped head-to-tail homodimer around DNA.</text>
</comment>
<keyword evidence="7 9" id="KW-0239">DNA-directed DNA polymerase</keyword>
<dbReference type="Pfam" id="PF00712">
    <property type="entry name" value="DNA_pol3_beta"/>
    <property type="match status" value="1"/>
</dbReference>
<dbReference type="AlphaFoldDB" id="A0A2M8PXX0"/>
<dbReference type="NCBIfam" id="TIGR00663">
    <property type="entry name" value="dnan"/>
    <property type="match status" value="1"/>
</dbReference>
<dbReference type="InterPro" id="IPR022637">
    <property type="entry name" value="DNA_polIII_beta_cen"/>
</dbReference>
<dbReference type="GO" id="GO:0003887">
    <property type="term" value="F:DNA-directed DNA polymerase activity"/>
    <property type="evidence" value="ECO:0007669"/>
    <property type="project" value="UniProtKB-UniRule"/>
</dbReference>
<dbReference type="SMART" id="SM00480">
    <property type="entry name" value="POL3Bc"/>
    <property type="match status" value="1"/>
</dbReference>
<evidence type="ECO:0000313" key="15">
    <source>
        <dbReference type="Proteomes" id="UP000228947"/>
    </source>
</evidence>
<evidence type="ECO:0000256" key="3">
    <source>
        <dbReference type="ARBA" id="ARBA00022490"/>
    </source>
</evidence>
<evidence type="ECO:0000256" key="7">
    <source>
        <dbReference type="ARBA" id="ARBA00022932"/>
    </source>
</evidence>
<keyword evidence="4 9" id="KW-0808">Transferase</keyword>
<feature type="domain" description="DNA polymerase III beta sliding clamp C-terminal" evidence="12">
    <location>
        <begin position="247"/>
        <end position="371"/>
    </location>
</feature>
<keyword evidence="8" id="KW-0238">DNA-binding</keyword>
<dbReference type="InterPro" id="IPR001001">
    <property type="entry name" value="DNA_polIII_beta"/>
</dbReference>
<dbReference type="GO" id="GO:0008408">
    <property type="term" value="F:3'-5' exonuclease activity"/>
    <property type="evidence" value="ECO:0007669"/>
    <property type="project" value="InterPro"/>
</dbReference>
<dbReference type="Proteomes" id="UP000229681">
    <property type="component" value="Unassembled WGS sequence"/>
</dbReference>
<evidence type="ECO:0000256" key="5">
    <source>
        <dbReference type="ARBA" id="ARBA00022695"/>
    </source>
</evidence>
<dbReference type="SUPFAM" id="SSF55979">
    <property type="entry name" value="DNA clamp"/>
    <property type="match status" value="3"/>
</dbReference>
<gene>
    <name evidence="14" type="primary">dnaN</name>
    <name evidence="13" type="ORF">CUN49_09200</name>
    <name evidence="14" type="ORF">CUN50_04380</name>
</gene>
<comment type="subcellular location">
    <subcellularLocation>
        <location evidence="1 9">Cytoplasm</location>
    </subcellularLocation>
</comment>
<accession>A0A2M8PXX0</accession>
<dbReference type="PANTHER" id="PTHR30478:SF0">
    <property type="entry name" value="BETA SLIDING CLAMP"/>
    <property type="match status" value="1"/>
</dbReference>
<evidence type="ECO:0000256" key="8">
    <source>
        <dbReference type="ARBA" id="ARBA00023125"/>
    </source>
</evidence>
<dbReference type="PANTHER" id="PTHR30478">
    <property type="entry name" value="DNA POLYMERASE III SUBUNIT BETA"/>
    <property type="match status" value="1"/>
</dbReference>
<feature type="domain" description="DNA polymerase III beta sliding clamp N-terminal" evidence="10">
    <location>
        <begin position="1"/>
        <end position="118"/>
    </location>
</feature>
<evidence type="ECO:0000256" key="9">
    <source>
        <dbReference type="PIRNR" id="PIRNR000804"/>
    </source>
</evidence>
<keyword evidence="3 9" id="KW-0963">Cytoplasm</keyword>
<dbReference type="GO" id="GO:0005737">
    <property type="term" value="C:cytoplasm"/>
    <property type="evidence" value="ECO:0007669"/>
    <property type="project" value="UniProtKB-SubCell"/>
</dbReference>
<dbReference type="Gene3D" id="3.70.10.10">
    <property type="match status" value="1"/>
</dbReference>
<comment type="function">
    <text evidence="9">Confers DNA tethering and processivity to DNA polymerases and other proteins. Acts as a clamp, forming a ring around DNA (a reaction catalyzed by the clamp-loading complex) which diffuses in an ATP-independent manner freely and bidirectionally along dsDNA. Initially characterized for its ability to contact the catalytic subunit of DNA polymerase III (Pol III), a complex, multichain enzyme responsible for most of the replicative synthesis in bacteria; Pol III exhibits 3'-5' exonuclease proofreading activity. The beta chain is required for initiation of replication as well as for processivity of DNA replication.</text>
</comment>
<accession>A0A2M8PDR9</accession>
<dbReference type="EMBL" id="PGTL01000019">
    <property type="protein sequence ID" value="PJF42396.1"/>
    <property type="molecule type" value="Genomic_DNA"/>
</dbReference>
<dbReference type="Pfam" id="PF02767">
    <property type="entry name" value="DNA_pol3_beta_2"/>
    <property type="match status" value="1"/>
</dbReference>
<evidence type="ECO:0000256" key="4">
    <source>
        <dbReference type="ARBA" id="ARBA00022679"/>
    </source>
</evidence>
<name>A0A2M8PXX0_9CHLR</name>
<dbReference type="InterPro" id="IPR046938">
    <property type="entry name" value="DNA_clamp_sf"/>
</dbReference>
<dbReference type="GO" id="GO:0009360">
    <property type="term" value="C:DNA polymerase III complex"/>
    <property type="evidence" value="ECO:0007669"/>
    <property type="project" value="InterPro"/>
</dbReference>
<dbReference type="Proteomes" id="UP000228947">
    <property type="component" value="Unassembled WGS sequence"/>
</dbReference>
<dbReference type="GO" id="GO:0006271">
    <property type="term" value="P:DNA strand elongation involved in DNA replication"/>
    <property type="evidence" value="ECO:0007669"/>
    <property type="project" value="TreeGrafter"/>
</dbReference>
<evidence type="ECO:0000259" key="10">
    <source>
        <dbReference type="Pfam" id="PF00712"/>
    </source>
</evidence>
<dbReference type="CDD" id="cd00140">
    <property type="entry name" value="beta_clamp"/>
    <property type="match status" value="1"/>
</dbReference>
<dbReference type="InterPro" id="IPR022634">
    <property type="entry name" value="DNA_polIII_beta_N"/>
</dbReference>
<evidence type="ECO:0000256" key="2">
    <source>
        <dbReference type="ARBA" id="ARBA00010752"/>
    </source>
</evidence>
<sequence length="374" mass="40562">MQVSVLQEHLAKGLDTIARAVANRPSIPILSNVLIATEDGRLKLCATNLELAITARLGAQVDANGETTVPARLLTDLVKSLPSQQIDLRLEGNKLKLHCNGSHWELPTTRASDFPNIPELPERPSAVVPADVLSKLIDQVVFSAAKEDNRPVLMGVLTRFEGPRASMIAADGYRMAMRRAELNAPVNEALTLLIPATSLSEVARIIRSEDGDVHIAVMSGRNQAIFHHKNVDIVSQLIDGKFPEVEQLIPKQAATSTRLDLPDFLAVCKRAEIFARDANGITRFKISTSGEVLVSAQASSGGGGSERLPAEVTGKDIDIAFNVRYLIEVLSVLETKRFVLETNNANAPGVVRPVTEDGEIDPSFVYLVMPMSVR</sequence>
<reference evidence="15 16" key="1">
    <citation type="submission" date="2017-11" db="EMBL/GenBank/DDBJ databases">
        <title>Evolution of Phototrophy in the Chloroflexi Phylum Driven by Horizontal Gene Transfer.</title>
        <authorList>
            <person name="Ward L.M."/>
            <person name="Hemp J."/>
            <person name="Shih P.M."/>
            <person name="Mcglynn S.E."/>
            <person name="Fischer W."/>
        </authorList>
    </citation>
    <scope>NUCLEOTIDE SEQUENCE [LARGE SCALE GENOMIC DNA]</scope>
    <source>
        <strain evidence="14">CP1_1M</strain>
        <strain evidence="13">JP3_13</strain>
    </source>
</reference>
<evidence type="ECO:0000259" key="11">
    <source>
        <dbReference type="Pfam" id="PF02767"/>
    </source>
</evidence>
<evidence type="ECO:0000313" key="14">
    <source>
        <dbReference type="EMBL" id="PJF42396.1"/>
    </source>
</evidence>
<organism evidence="14 15">
    <name type="scientific">Candidatus Thermofonsia Clade 1 bacterium</name>
    <dbReference type="NCBI Taxonomy" id="2364210"/>
    <lineage>
        <taxon>Bacteria</taxon>
        <taxon>Bacillati</taxon>
        <taxon>Chloroflexota</taxon>
        <taxon>Candidatus Thermofontia</taxon>
        <taxon>Candidatus Thermofonsia Clade 1</taxon>
    </lineage>
</organism>
<dbReference type="GO" id="GO:0003677">
    <property type="term" value="F:DNA binding"/>
    <property type="evidence" value="ECO:0007669"/>
    <property type="project" value="UniProtKB-UniRule"/>
</dbReference>
<comment type="similarity">
    <text evidence="2 9">Belongs to the beta sliding clamp family.</text>
</comment>
<keyword evidence="6 9" id="KW-0235">DNA replication</keyword>
<keyword evidence="5 9" id="KW-0548">Nucleotidyltransferase</keyword>
<evidence type="ECO:0000313" key="13">
    <source>
        <dbReference type="EMBL" id="PJF35711.1"/>
    </source>
</evidence>
<feature type="domain" description="DNA polymerase III beta sliding clamp central" evidence="11">
    <location>
        <begin position="128"/>
        <end position="244"/>
    </location>
</feature>
<dbReference type="Pfam" id="PF02768">
    <property type="entry name" value="DNA_pol3_beta_3"/>
    <property type="match status" value="1"/>
</dbReference>
<proteinExistence type="inferred from homology"/>
<evidence type="ECO:0000259" key="12">
    <source>
        <dbReference type="Pfam" id="PF02768"/>
    </source>
</evidence>
<dbReference type="InterPro" id="IPR022635">
    <property type="entry name" value="DNA_polIII_beta_C"/>
</dbReference>
<evidence type="ECO:0000313" key="16">
    <source>
        <dbReference type="Proteomes" id="UP000229681"/>
    </source>
</evidence>
<evidence type="ECO:0000256" key="1">
    <source>
        <dbReference type="ARBA" id="ARBA00004496"/>
    </source>
</evidence>